<protein>
    <recommendedName>
        <fullName evidence="5">DUF1853 family protein</fullName>
    </recommendedName>
</protein>
<organism evidence="1 3">
    <name type="scientific">Aquipseudomonas alcaligenes</name>
    <name type="common">Pseudomonas alcaligenes</name>
    <dbReference type="NCBI Taxonomy" id="43263"/>
    <lineage>
        <taxon>Bacteria</taxon>
        <taxon>Pseudomonadati</taxon>
        <taxon>Pseudomonadota</taxon>
        <taxon>Gammaproteobacteria</taxon>
        <taxon>Pseudomonadales</taxon>
        <taxon>Pseudomonadaceae</taxon>
        <taxon>Aquipseudomonas</taxon>
    </lineage>
</organism>
<dbReference type="AlphaFoldDB" id="A0AA37CFT9"/>
<dbReference type="InterPro" id="IPR015003">
    <property type="entry name" value="DUF1853"/>
</dbReference>
<evidence type="ECO:0000313" key="1">
    <source>
        <dbReference type="EMBL" id="GIZ88579.1"/>
    </source>
</evidence>
<dbReference type="Pfam" id="PF08907">
    <property type="entry name" value="DUF1853"/>
    <property type="match status" value="1"/>
</dbReference>
<accession>A0AA37CFT9</accession>
<comment type="caution">
    <text evidence="1">The sequence shown here is derived from an EMBL/GenBank/DDBJ whole genome shotgun (WGS) entry which is preliminary data.</text>
</comment>
<dbReference type="EMBL" id="BPMS01000006">
    <property type="protein sequence ID" value="GIZ88579.1"/>
    <property type="molecule type" value="Genomic_DNA"/>
</dbReference>
<reference evidence="1 4" key="1">
    <citation type="submission" date="2021-07" db="EMBL/GenBank/DDBJ databases">
        <title>Whole genome sequencing of carbapenem-resistant Pseudomonas spp. isolated in Japan.</title>
        <authorList>
            <person name="Suzuki M."/>
            <person name="Maehana S."/>
            <person name="Kitasato H."/>
        </authorList>
    </citation>
    <scope>NUCLEOTIDE SEQUENCE</scope>
    <source>
        <strain evidence="1">KAM435</strain>
        <strain evidence="2 4">KAM436</strain>
    </source>
</reference>
<evidence type="ECO:0008006" key="5">
    <source>
        <dbReference type="Google" id="ProtNLM"/>
    </source>
</evidence>
<evidence type="ECO:0000313" key="3">
    <source>
        <dbReference type="Proteomes" id="UP000887212"/>
    </source>
</evidence>
<gene>
    <name evidence="1" type="ORF">KAM435_19060</name>
    <name evidence="2" type="ORF">KAM436_24720</name>
</gene>
<dbReference type="Proteomes" id="UP000887228">
    <property type="component" value="Unassembled WGS sequence"/>
</dbReference>
<name>A0AA37CFT9_AQUAC</name>
<dbReference type="Proteomes" id="UP000887212">
    <property type="component" value="Unassembled WGS sequence"/>
</dbReference>
<evidence type="ECO:0000313" key="4">
    <source>
        <dbReference type="Proteomes" id="UP000887228"/>
    </source>
</evidence>
<evidence type="ECO:0000313" key="2">
    <source>
        <dbReference type="EMBL" id="GIZ93504.1"/>
    </source>
</evidence>
<sequence length="312" mass="35275">MTTTLDDLLQHLRQPQVRDLAWTMLSPALLDGRTLPLRDPLAASIWRAEPQRLIDWLLRQETEPAILLAYLAGGSSRLGRYYERLWQFALQAAPDVQLLAAGLPVRQAGQTLGELDLLLRDDQGVHHLELAIKLYLGPEQAAGDDADNWLGPASEDRLGLKLEHLRRHQLPLASTPAGRQALAALTEEAPRSAAWLAGYLFYPWAQACAAPAGSAQGHLRGRWLHRRDWPHAAEADRHWQMLPRQRWLAPARLEQAEVWDEATLENWLTQLAADAPEQLLVRLEQCGENDWQERERLFLVNDTWPEKTAAAT</sequence>
<dbReference type="EMBL" id="BPMT01000008">
    <property type="protein sequence ID" value="GIZ93504.1"/>
    <property type="molecule type" value="Genomic_DNA"/>
</dbReference>
<proteinExistence type="predicted"/>